<dbReference type="PROSITE" id="PS51257">
    <property type="entry name" value="PROKAR_LIPOPROTEIN"/>
    <property type="match status" value="1"/>
</dbReference>
<dbReference type="AlphaFoldDB" id="A0A1G6GER7"/>
<feature type="compositionally biased region" description="Low complexity" evidence="1">
    <location>
        <begin position="42"/>
        <end position="68"/>
    </location>
</feature>
<protein>
    <recommendedName>
        <fullName evidence="5">HNH endonuclease</fullName>
    </recommendedName>
</protein>
<dbReference type="EMBL" id="FMYF01000002">
    <property type="protein sequence ID" value="SDB80477.1"/>
    <property type="molecule type" value="Genomic_DNA"/>
</dbReference>
<evidence type="ECO:0000256" key="1">
    <source>
        <dbReference type="SAM" id="MobiDB-lite"/>
    </source>
</evidence>
<evidence type="ECO:0000313" key="4">
    <source>
        <dbReference type="Proteomes" id="UP000199086"/>
    </source>
</evidence>
<feature type="region of interest" description="Disordered" evidence="1">
    <location>
        <begin position="38"/>
        <end position="74"/>
    </location>
</feature>
<name>A0A1G6GER7_9ACTN</name>
<keyword evidence="4" id="KW-1185">Reference proteome</keyword>
<dbReference type="STRING" id="1577474.GA0111570_102267"/>
<keyword evidence="2" id="KW-0732">Signal</keyword>
<proteinExistence type="predicted"/>
<evidence type="ECO:0008006" key="5">
    <source>
        <dbReference type="Google" id="ProtNLM"/>
    </source>
</evidence>
<evidence type="ECO:0000313" key="3">
    <source>
        <dbReference type="EMBL" id="SDB80477.1"/>
    </source>
</evidence>
<reference evidence="3 4" key="1">
    <citation type="submission" date="2016-06" db="EMBL/GenBank/DDBJ databases">
        <authorList>
            <person name="Olsen C.W."/>
            <person name="Carey S."/>
            <person name="Hinshaw L."/>
            <person name="Karasin A.I."/>
        </authorList>
    </citation>
    <scope>NUCLEOTIDE SEQUENCE [LARGE SCALE GENOMIC DNA]</scope>
    <source>
        <strain evidence="3 4">LZ-22</strain>
    </source>
</reference>
<sequence length="239" mass="24512">MAARPVLNARLPGGTTFDPKTAAAVALAVMALAGCTASPNGAAPEPSPSTGPTTASSAPAAQRQSSTAGGTRLRSVHTSAIMVDDMKLQLDRCHERTLDAAQGLVLPDRACTPGAIDPAVTQADINQTICKSGYTATVRPSAYVTGKAKTASLAAYGTRPSPTIEYDHLVSLELGGASSTSNLWPEANHAGAKGTTNPKDTVENAIHKAVCSKQVTLSAAQKAIATNWTTAETVLHIIR</sequence>
<dbReference type="Proteomes" id="UP000199086">
    <property type="component" value="Unassembled WGS sequence"/>
</dbReference>
<evidence type="ECO:0000256" key="2">
    <source>
        <dbReference type="SAM" id="SignalP"/>
    </source>
</evidence>
<organism evidence="3 4">
    <name type="scientific">Raineyella antarctica</name>
    <dbReference type="NCBI Taxonomy" id="1577474"/>
    <lineage>
        <taxon>Bacteria</taxon>
        <taxon>Bacillati</taxon>
        <taxon>Actinomycetota</taxon>
        <taxon>Actinomycetes</taxon>
        <taxon>Propionibacteriales</taxon>
        <taxon>Propionibacteriaceae</taxon>
        <taxon>Raineyella</taxon>
    </lineage>
</organism>
<accession>A0A1G6GER7</accession>
<gene>
    <name evidence="3" type="ORF">GA0111570_102267</name>
</gene>
<feature type="chain" id="PRO_5011706503" description="HNH endonuclease" evidence="2">
    <location>
        <begin position="43"/>
        <end position="239"/>
    </location>
</feature>
<feature type="signal peptide" evidence="2">
    <location>
        <begin position="1"/>
        <end position="42"/>
    </location>
</feature>